<feature type="transmembrane region" description="Helical" evidence="1">
    <location>
        <begin position="52"/>
        <end position="73"/>
    </location>
</feature>
<accession>A0A1I7Z4J2</accession>
<reference evidence="3" key="1">
    <citation type="submission" date="2016-11" db="UniProtKB">
        <authorList>
            <consortium name="WormBaseParasite"/>
        </authorList>
    </citation>
    <scope>IDENTIFICATION</scope>
</reference>
<feature type="transmembrane region" description="Helical" evidence="1">
    <location>
        <begin position="20"/>
        <end position="40"/>
    </location>
</feature>
<name>A0A1I7Z4J2_9BILA</name>
<evidence type="ECO:0000256" key="1">
    <source>
        <dbReference type="SAM" id="Phobius"/>
    </source>
</evidence>
<sequence>MEAQQQQDLEQKPAKEPFSVFRVGQSASLLGATLLLLRGFNRFATQRQRLKAFASSGALFYTAVSIEMGWFPFSFAVSERIALPNKKAKVDPVAQE</sequence>
<proteinExistence type="predicted"/>
<dbReference type="AlphaFoldDB" id="A0A1I7Z4J2"/>
<dbReference type="Proteomes" id="UP000095287">
    <property type="component" value="Unplaced"/>
</dbReference>
<keyword evidence="1" id="KW-0472">Membrane</keyword>
<organism evidence="2 3">
    <name type="scientific">Steinernema glaseri</name>
    <dbReference type="NCBI Taxonomy" id="37863"/>
    <lineage>
        <taxon>Eukaryota</taxon>
        <taxon>Metazoa</taxon>
        <taxon>Ecdysozoa</taxon>
        <taxon>Nematoda</taxon>
        <taxon>Chromadorea</taxon>
        <taxon>Rhabditida</taxon>
        <taxon>Tylenchina</taxon>
        <taxon>Panagrolaimomorpha</taxon>
        <taxon>Strongyloidoidea</taxon>
        <taxon>Steinernematidae</taxon>
        <taxon>Steinernema</taxon>
    </lineage>
</organism>
<keyword evidence="1" id="KW-1133">Transmembrane helix</keyword>
<keyword evidence="1" id="KW-0812">Transmembrane</keyword>
<evidence type="ECO:0000313" key="2">
    <source>
        <dbReference type="Proteomes" id="UP000095287"/>
    </source>
</evidence>
<evidence type="ECO:0000313" key="3">
    <source>
        <dbReference type="WBParaSite" id="L893_g22756.t1"/>
    </source>
</evidence>
<protein>
    <submittedName>
        <fullName evidence="3">HIG1 domain-containing protein</fullName>
    </submittedName>
</protein>
<keyword evidence="2" id="KW-1185">Reference proteome</keyword>
<dbReference type="WBParaSite" id="L893_g22756.t1">
    <property type="protein sequence ID" value="L893_g22756.t1"/>
    <property type="gene ID" value="L893_g22756"/>
</dbReference>